<proteinExistence type="inferred from homology"/>
<dbReference type="InterPro" id="IPR036291">
    <property type="entry name" value="NAD(P)-bd_dom_sf"/>
</dbReference>
<dbReference type="PANTHER" id="PTHR10836:SF76">
    <property type="entry name" value="GLYCERALDEHYDE-3-PHOSPHATE DEHYDROGENASE-RELATED"/>
    <property type="match status" value="1"/>
</dbReference>
<dbReference type="Proteomes" id="UP000186922">
    <property type="component" value="Unassembled WGS sequence"/>
</dbReference>
<dbReference type="Gene3D" id="3.40.50.720">
    <property type="entry name" value="NAD(P)-binding Rossmann-like Domain"/>
    <property type="match status" value="1"/>
</dbReference>
<dbReference type="OrthoDB" id="1152826at2759"/>
<dbReference type="GO" id="GO:0004365">
    <property type="term" value="F:glyceraldehyde-3-phosphate dehydrogenase (NAD+) (phosphorylating) activity"/>
    <property type="evidence" value="ECO:0007669"/>
    <property type="project" value="UniProtKB-EC"/>
</dbReference>
<dbReference type="PANTHER" id="PTHR10836">
    <property type="entry name" value="GLYCERALDEHYDE 3-PHOSPHATE DEHYDROGENASE"/>
    <property type="match status" value="1"/>
</dbReference>
<dbReference type="AlphaFoldDB" id="A0A1D1V297"/>
<evidence type="ECO:0000256" key="2">
    <source>
        <dbReference type="ARBA" id="ARBA00023002"/>
    </source>
</evidence>
<keyword evidence="2" id="KW-0560">Oxidoreductase</keyword>
<accession>A0A1D1V297</accession>
<keyword evidence="6" id="KW-1185">Reference proteome</keyword>
<comment type="catalytic activity">
    <reaction evidence="3">
        <text>D-glyceraldehyde 3-phosphate + phosphate + NAD(+) = (2R)-3-phospho-glyceroyl phosphate + NADH + H(+)</text>
        <dbReference type="Rhea" id="RHEA:10300"/>
        <dbReference type="ChEBI" id="CHEBI:15378"/>
        <dbReference type="ChEBI" id="CHEBI:43474"/>
        <dbReference type="ChEBI" id="CHEBI:57540"/>
        <dbReference type="ChEBI" id="CHEBI:57604"/>
        <dbReference type="ChEBI" id="CHEBI:57945"/>
        <dbReference type="ChEBI" id="CHEBI:59776"/>
        <dbReference type="EC" id="1.2.1.12"/>
    </reaction>
</comment>
<gene>
    <name evidence="5" type="primary">RvY_07411-1</name>
    <name evidence="5" type="synonym">RvY_07411.1</name>
    <name evidence="5" type="ORF">RvY_07411</name>
</gene>
<dbReference type="GO" id="GO:0006096">
    <property type="term" value="P:glycolytic process"/>
    <property type="evidence" value="ECO:0007669"/>
    <property type="project" value="TreeGrafter"/>
</dbReference>
<sequence length="76" mass="8434">MAKVAINGFGRIGRIVLRACLEKGMDVVAINDPFIDLNYMVYMFKYDSTHGAFKGDCKAENGMLVVNGKKIQVFAE</sequence>
<comment type="caution">
    <text evidence="5">The sequence shown here is derived from an EMBL/GenBank/DDBJ whole genome shotgun (WGS) entry which is preliminary data.</text>
</comment>
<comment type="similarity">
    <text evidence="1">Belongs to the glyceraldehyde-3-phosphate dehydrogenase family.</text>
</comment>
<dbReference type="GO" id="GO:0005829">
    <property type="term" value="C:cytosol"/>
    <property type="evidence" value="ECO:0007669"/>
    <property type="project" value="TreeGrafter"/>
</dbReference>
<dbReference type="Pfam" id="PF00044">
    <property type="entry name" value="Gp_dh_N"/>
    <property type="match status" value="1"/>
</dbReference>
<name>A0A1D1V297_RAMVA</name>
<evidence type="ECO:0000256" key="1">
    <source>
        <dbReference type="ARBA" id="ARBA00007406"/>
    </source>
</evidence>
<protein>
    <recommendedName>
        <fullName evidence="4">Glyceraldehyde 3-phosphate dehydrogenase NAD(P) binding domain-containing protein</fullName>
    </recommendedName>
</protein>
<dbReference type="InterPro" id="IPR020831">
    <property type="entry name" value="GlycerAld/Erythrose_P_DH"/>
</dbReference>
<organism evidence="5 6">
    <name type="scientific">Ramazzottius varieornatus</name>
    <name type="common">Water bear</name>
    <name type="synonym">Tardigrade</name>
    <dbReference type="NCBI Taxonomy" id="947166"/>
    <lineage>
        <taxon>Eukaryota</taxon>
        <taxon>Metazoa</taxon>
        <taxon>Ecdysozoa</taxon>
        <taxon>Tardigrada</taxon>
        <taxon>Eutardigrada</taxon>
        <taxon>Parachela</taxon>
        <taxon>Hypsibioidea</taxon>
        <taxon>Ramazzottiidae</taxon>
        <taxon>Ramazzottius</taxon>
    </lineage>
</organism>
<evidence type="ECO:0000313" key="6">
    <source>
        <dbReference type="Proteomes" id="UP000186922"/>
    </source>
</evidence>
<dbReference type="EMBL" id="BDGG01000003">
    <property type="protein sequence ID" value="GAU95871.1"/>
    <property type="molecule type" value="Genomic_DNA"/>
</dbReference>
<evidence type="ECO:0000259" key="4">
    <source>
        <dbReference type="SMART" id="SM00846"/>
    </source>
</evidence>
<dbReference type="SUPFAM" id="SSF51735">
    <property type="entry name" value="NAD(P)-binding Rossmann-fold domains"/>
    <property type="match status" value="1"/>
</dbReference>
<evidence type="ECO:0000256" key="3">
    <source>
        <dbReference type="ARBA" id="ARBA00047698"/>
    </source>
</evidence>
<dbReference type="InterPro" id="IPR020828">
    <property type="entry name" value="GlycerAld_3-P_DH_NAD(P)-bd"/>
</dbReference>
<dbReference type="SMART" id="SM00846">
    <property type="entry name" value="Gp_dh_N"/>
    <property type="match status" value="1"/>
</dbReference>
<feature type="domain" description="Glyceraldehyde 3-phosphate dehydrogenase NAD(P) binding" evidence="4">
    <location>
        <begin position="2"/>
        <end position="76"/>
    </location>
</feature>
<dbReference type="GO" id="GO:0051287">
    <property type="term" value="F:NAD binding"/>
    <property type="evidence" value="ECO:0007669"/>
    <property type="project" value="InterPro"/>
</dbReference>
<dbReference type="STRING" id="947166.A0A1D1V297"/>
<reference evidence="5 6" key="1">
    <citation type="journal article" date="2016" name="Nat. Commun.">
        <title>Extremotolerant tardigrade genome and improved radiotolerance of human cultured cells by tardigrade-unique protein.</title>
        <authorList>
            <person name="Hashimoto T."/>
            <person name="Horikawa D.D."/>
            <person name="Saito Y."/>
            <person name="Kuwahara H."/>
            <person name="Kozuka-Hata H."/>
            <person name="Shin-I T."/>
            <person name="Minakuchi Y."/>
            <person name="Ohishi K."/>
            <person name="Motoyama A."/>
            <person name="Aizu T."/>
            <person name="Enomoto A."/>
            <person name="Kondo K."/>
            <person name="Tanaka S."/>
            <person name="Hara Y."/>
            <person name="Koshikawa S."/>
            <person name="Sagara H."/>
            <person name="Miura T."/>
            <person name="Yokobori S."/>
            <person name="Miyagawa K."/>
            <person name="Suzuki Y."/>
            <person name="Kubo T."/>
            <person name="Oyama M."/>
            <person name="Kohara Y."/>
            <person name="Fujiyama A."/>
            <person name="Arakawa K."/>
            <person name="Katayama T."/>
            <person name="Toyoda A."/>
            <person name="Kunieda T."/>
        </authorList>
    </citation>
    <scope>NUCLEOTIDE SEQUENCE [LARGE SCALE GENOMIC DNA]</scope>
    <source>
        <strain evidence="5 6">YOKOZUNA-1</strain>
    </source>
</reference>
<evidence type="ECO:0000313" key="5">
    <source>
        <dbReference type="EMBL" id="GAU95871.1"/>
    </source>
</evidence>